<proteinExistence type="inferred from homology"/>
<evidence type="ECO:0000256" key="1">
    <source>
        <dbReference type="ARBA" id="ARBA00007558"/>
    </source>
</evidence>
<dbReference type="Pfam" id="PF04884">
    <property type="entry name" value="UVB_sens_prot"/>
    <property type="match status" value="1"/>
</dbReference>
<gene>
    <name evidence="4" type="ORF">FSB_LOCUS536</name>
</gene>
<dbReference type="AlphaFoldDB" id="A0A2N9EDE8"/>
<evidence type="ECO:0000259" key="3">
    <source>
        <dbReference type="Pfam" id="PF04884"/>
    </source>
</evidence>
<sequence length="529" mass="58470">MSCALQLSFPTHAFESSRKTRRATPTPRHFQILCLSSLPKPEGGEDADHLRGQGQPKVILVERYGNGTAKRYFLDEDSQLRTFLEEHSLETNRFQDSHASDTGLLWLPNTVKDFILPAGFPGSVSDDYLQYMLLQFPTNVTAWICHALAVGVGSVSGTTAAASAAAIRWVSKDGLGAVGRLLIGGWFGNLFDDDPKQWRMYADFIGSAGSIFDLTTQVYPAYFLPLASLGNLAKAVARGLKDPSFRVIQNHFAISGNLGEVAAKEEVWEVAAQLIGLALGIVILETPGLVKAYPVLALTWMSMRLLHLWLRYQSLSVLQFNTINLKRARMLVKSHVLHATVPGCVACNREENILLWQRFIKPRITFGVSLEEMVVGERSVSTVGATSVSVLRSVWQTYWLHENWDSSVNVFHQLAQSVLQMEDRFEDFIQQLNRAGWDTLQMNLKVPKEITFDESAPSPSLSLCCNFLLLAPVVTRTPSDLIRPPSLSHARDGGGFGLPIWWWGLGYGVAGVVVVAVGGLLVDGFVLWV</sequence>
<dbReference type="InterPro" id="IPR006968">
    <property type="entry name" value="RUS_fam"/>
</dbReference>
<organism evidence="4">
    <name type="scientific">Fagus sylvatica</name>
    <name type="common">Beechnut</name>
    <dbReference type="NCBI Taxonomy" id="28930"/>
    <lineage>
        <taxon>Eukaryota</taxon>
        <taxon>Viridiplantae</taxon>
        <taxon>Streptophyta</taxon>
        <taxon>Embryophyta</taxon>
        <taxon>Tracheophyta</taxon>
        <taxon>Spermatophyta</taxon>
        <taxon>Magnoliopsida</taxon>
        <taxon>eudicotyledons</taxon>
        <taxon>Gunneridae</taxon>
        <taxon>Pentapetalae</taxon>
        <taxon>rosids</taxon>
        <taxon>fabids</taxon>
        <taxon>Fagales</taxon>
        <taxon>Fagaceae</taxon>
        <taxon>Fagus</taxon>
    </lineage>
</organism>
<protein>
    <recommendedName>
        <fullName evidence="3">Protein root UVB sensitive/RUS domain-containing protein</fullName>
    </recommendedName>
</protein>
<evidence type="ECO:0000313" key="4">
    <source>
        <dbReference type="EMBL" id="SPC72654.1"/>
    </source>
</evidence>
<feature type="transmembrane region" description="Helical" evidence="2">
    <location>
        <begin position="500"/>
        <end position="528"/>
    </location>
</feature>
<accession>A0A2N9EDE8</accession>
<dbReference type="PANTHER" id="PTHR12770:SF27">
    <property type="entry name" value="PROTEIN ROOT UVB SENSITIVE 5"/>
    <property type="match status" value="1"/>
</dbReference>
<reference evidence="4" key="1">
    <citation type="submission" date="2018-02" db="EMBL/GenBank/DDBJ databases">
        <authorList>
            <person name="Cohen D.B."/>
            <person name="Kent A.D."/>
        </authorList>
    </citation>
    <scope>NUCLEOTIDE SEQUENCE</scope>
</reference>
<keyword evidence="2" id="KW-0472">Membrane</keyword>
<feature type="domain" description="Protein root UVB sensitive/RUS" evidence="3">
    <location>
        <begin position="108"/>
        <end position="336"/>
    </location>
</feature>
<dbReference type="EMBL" id="OIVN01000017">
    <property type="protein sequence ID" value="SPC72654.1"/>
    <property type="molecule type" value="Genomic_DNA"/>
</dbReference>
<name>A0A2N9EDE8_FAGSY</name>
<keyword evidence="2" id="KW-1133">Transmembrane helix</keyword>
<evidence type="ECO:0000256" key="2">
    <source>
        <dbReference type="SAM" id="Phobius"/>
    </source>
</evidence>
<dbReference type="PANTHER" id="PTHR12770">
    <property type="entry name" value="RUS1 FAMILY PROTEIN C16ORF58"/>
    <property type="match status" value="1"/>
</dbReference>
<comment type="similarity">
    <text evidence="1">Belongs to the RUS1 family.</text>
</comment>
<dbReference type="InterPro" id="IPR054549">
    <property type="entry name" value="UVB_sens_RUS_dom"/>
</dbReference>
<keyword evidence="2" id="KW-0812">Transmembrane</keyword>